<dbReference type="Proteomes" id="UP000620874">
    <property type="component" value="Unassembled WGS sequence"/>
</dbReference>
<keyword evidence="5" id="KW-0564">Palmitate</keyword>
<keyword evidence="3" id="KW-0732">Signal</keyword>
<keyword evidence="9" id="KW-1185">Reference proteome</keyword>
<evidence type="ECO:0000256" key="6">
    <source>
        <dbReference type="ARBA" id="ARBA00023237"/>
    </source>
</evidence>
<evidence type="ECO:0000256" key="4">
    <source>
        <dbReference type="ARBA" id="ARBA00023136"/>
    </source>
</evidence>
<keyword evidence="7" id="KW-0449">Lipoprotein</keyword>
<accession>A0ABR8YCI6</accession>
<dbReference type="InterPro" id="IPR014941">
    <property type="entry name" value="FimB/Mfa2/Mfa3"/>
</dbReference>
<evidence type="ECO:0000256" key="3">
    <source>
        <dbReference type="ARBA" id="ARBA00022729"/>
    </source>
</evidence>
<sequence>MSRVAKEDQVVYGDANDMKVWLFDQTGRCVQYIPVKDPQFTGRDITGDPVESVSTEFDVTDVESLQFRVLLNTDGLEDENGNPLVLGGETTIDEIDDLTFQFGTTMPDGDNKVPMYGKEKESITIDNKREYNVDIELVRAVGKLEVLFTKESEDSYLKINKVEITQGIPTKGYLAEVSDNDDRSYDEGSIMLFESEQEQEGVIDDDMFLPQSEASYGDFSLHADKFQSLVQEYLLENPNGKEWNDEKHDWTYPNVPDGETYCYVLQIDYQTLEGENSKSKYIYLPIIERNTWNKIFVRVKREEIDMEFELLVEPWHEIDIEVPPFV</sequence>
<dbReference type="RefSeq" id="WP_191765322.1">
    <property type="nucleotide sequence ID" value="NZ_JACSPP010000080.1"/>
</dbReference>
<comment type="caution">
    <text evidence="8">The sequence shown here is derived from an EMBL/GenBank/DDBJ whole genome shotgun (WGS) entry which is preliminary data.</text>
</comment>
<comment type="similarity">
    <text evidence="2">Belongs to the bacteroidetes fimbrillin superfamily. FimB/Mfa2 family.</text>
</comment>
<dbReference type="Pfam" id="PF08842">
    <property type="entry name" value="Mfa2"/>
    <property type="match status" value="1"/>
</dbReference>
<organism evidence="8 9">
    <name type="scientific">Phocaeicola intestinalis</name>
    <dbReference type="NCBI Taxonomy" id="2762212"/>
    <lineage>
        <taxon>Bacteria</taxon>
        <taxon>Pseudomonadati</taxon>
        <taxon>Bacteroidota</taxon>
        <taxon>Bacteroidia</taxon>
        <taxon>Bacteroidales</taxon>
        <taxon>Bacteroidaceae</taxon>
        <taxon>Phocaeicola</taxon>
    </lineage>
</organism>
<dbReference type="EMBL" id="JACSPP010000080">
    <property type="protein sequence ID" value="MBD8041926.1"/>
    <property type="molecule type" value="Genomic_DNA"/>
</dbReference>
<evidence type="ECO:0000313" key="8">
    <source>
        <dbReference type="EMBL" id="MBD8041926.1"/>
    </source>
</evidence>
<evidence type="ECO:0000256" key="5">
    <source>
        <dbReference type="ARBA" id="ARBA00023139"/>
    </source>
</evidence>
<evidence type="ECO:0000256" key="1">
    <source>
        <dbReference type="ARBA" id="ARBA00004442"/>
    </source>
</evidence>
<comment type="subcellular location">
    <subcellularLocation>
        <location evidence="1">Cell outer membrane</location>
    </subcellularLocation>
</comment>
<reference evidence="8 9" key="1">
    <citation type="submission" date="2020-08" db="EMBL/GenBank/DDBJ databases">
        <title>A Genomic Blueprint of the Chicken Gut Microbiome.</title>
        <authorList>
            <person name="Gilroy R."/>
            <person name="Ravi A."/>
            <person name="Getino M."/>
            <person name="Pursley I."/>
            <person name="Horton D.L."/>
            <person name="Alikhan N.-F."/>
            <person name="Baker D."/>
            <person name="Gharbi K."/>
            <person name="Hall N."/>
            <person name="Watson M."/>
            <person name="Adriaenssens E.M."/>
            <person name="Foster-Nyarko E."/>
            <person name="Jarju S."/>
            <person name="Secka A."/>
            <person name="Antonio M."/>
            <person name="Oren A."/>
            <person name="Chaudhuri R."/>
            <person name="La Ragione R.M."/>
            <person name="Hildebrand F."/>
            <person name="Pallen M.J."/>
        </authorList>
    </citation>
    <scope>NUCLEOTIDE SEQUENCE [LARGE SCALE GENOMIC DNA]</scope>
    <source>
        <strain evidence="8 9">Sa1CVN1</strain>
    </source>
</reference>
<gene>
    <name evidence="8" type="ORF">H9625_16075</name>
</gene>
<evidence type="ECO:0000256" key="2">
    <source>
        <dbReference type="ARBA" id="ARBA00007248"/>
    </source>
</evidence>
<evidence type="ECO:0000313" key="9">
    <source>
        <dbReference type="Proteomes" id="UP000620874"/>
    </source>
</evidence>
<proteinExistence type="inferred from homology"/>
<keyword evidence="4" id="KW-0472">Membrane</keyword>
<protein>
    <submittedName>
        <fullName evidence="8">DUF4906 domain-containing protein</fullName>
    </submittedName>
</protein>
<evidence type="ECO:0000256" key="7">
    <source>
        <dbReference type="ARBA" id="ARBA00023288"/>
    </source>
</evidence>
<keyword evidence="6" id="KW-0998">Cell outer membrane</keyword>
<name>A0ABR8YCI6_9BACT</name>